<feature type="signal peptide" evidence="1">
    <location>
        <begin position="1"/>
        <end position="31"/>
    </location>
</feature>
<protein>
    <recommendedName>
        <fullName evidence="4">PEP-CTERM protein-sorting domain-containing protein</fullName>
    </recommendedName>
</protein>
<reference evidence="2" key="1">
    <citation type="submission" date="2020-10" db="EMBL/GenBank/DDBJ databases">
        <authorList>
            <person name="Castelo-Branco R."/>
            <person name="Eusebio N."/>
            <person name="Adriana R."/>
            <person name="Vieira A."/>
            <person name="Brugerolle De Fraissinette N."/>
            <person name="Rezende De Castro R."/>
            <person name="Schneider M.P."/>
            <person name="Vasconcelos V."/>
            <person name="Leao P.N."/>
        </authorList>
    </citation>
    <scope>NUCLEOTIDE SEQUENCE</scope>
    <source>
        <strain evidence="2">LEGE 12446</strain>
    </source>
</reference>
<proteinExistence type="predicted"/>
<dbReference type="EMBL" id="JADEXS010000246">
    <property type="protein sequence ID" value="MBE9024261.1"/>
    <property type="molecule type" value="Genomic_DNA"/>
</dbReference>
<comment type="caution">
    <text evidence="2">The sequence shown here is derived from an EMBL/GenBank/DDBJ whole genome shotgun (WGS) entry which is preliminary data.</text>
</comment>
<evidence type="ECO:0000313" key="3">
    <source>
        <dbReference type="Proteomes" id="UP000622533"/>
    </source>
</evidence>
<keyword evidence="1" id="KW-0732">Signal</keyword>
<feature type="chain" id="PRO_5035323780" description="PEP-CTERM protein-sorting domain-containing protein" evidence="1">
    <location>
        <begin position="32"/>
        <end position="243"/>
    </location>
</feature>
<sequence length="243" mass="25032">MKHLFSSAAIPSFLAATAVVISSSTFSSAHAASMNFTINNFTGADTQVKFTLDDLEGSGKVQFKVDYLSTGSNTIADIRGIFFNIKDDLLLNGLKIENLAATDITANKFGPAGSISSIGSGSNNLNGGGGSFDIGVEIGQEGIGQGKGDIQSTIFTLSHASQALTLAQFSEQNFGVRLMSVGSGNNRNGSSKLKGQAPYYTPPPPPPVKVPEPATVAALGLFALGGLKVAKKKAQVPTAMTVS</sequence>
<organism evidence="2 3">
    <name type="scientific">Desmonostoc muscorum LEGE 12446</name>
    <dbReference type="NCBI Taxonomy" id="1828758"/>
    <lineage>
        <taxon>Bacteria</taxon>
        <taxon>Bacillati</taxon>
        <taxon>Cyanobacteriota</taxon>
        <taxon>Cyanophyceae</taxon>
        <taxon>Nostocales</taxon>
        <taxon>Nostocaceae</taxon>
        <taxon>Desmonostoc</taxon>
    </lineage>
</organism>
<evidence type="ECO:0000313" key="2">
    <source>
        <dbReference type="EMBL" id="MBE9024261.1"/>
    </source>
</evidence>
<keyword evidence="3" id="KW-1185">Reference proteome</keyword>
<evidence type="ECO:0000256" key="1">
    <source>
        <dbReference type="SAM" id="SignalP"/>
    </source>
</evidence>
<accession>A0A8J6ZTJ4</accession>
<gene>
    <name evidence="2" type="ORF">IQ276_18090</name>
</gene>
<name>A0A8J6ZTJ4_DESMC</name>
<dbReference type="Proteomes" id="UP000622533">
    <property type="component" value="Unassembled WGS sequence"/>
</dbReference>
<dbReference type="AlphaFoldDB" id="A0A8J6ZTJ4"/>
<evidence type="ECO:0008006" key="4">
    <source>
        <dbReference type="Google" id="ProtNLM"/>
    </source>
</evidence>